<keyword evidence="2" id="KW-0645">Protease</keyword>
<feature type="domain" description="Transglutaminase-like" evidence="1">
    <location>
        <begin position="158"/>
        <end position="222"/>
    </location>
</feature>
<proteinExistence type="predicted"/>
<dbReference type="PANTHER" id="PTHR33490:SF6">
    <property type="entry name" value="SLL1049 PROTEIN"/>
    <property type="match status" value="1"/>
</dbReference>
<dbReference type="RefSeq" id="WP_183364481.1">
    <property type="nucleotide sequence ID" value="NZ_JACIEZ010000001.1"/>
</dbReference>
<keyword evidence="3" id="KW-1185">Reference proteome</keyword>
<dbReference type="InterPro" id="IPR038765">
    <property type="entry name" value="Papain-like_cys_pep_sf"/>
</dbReference>
<evidence type="ECO:0000259" key="1">
    <source>
        <dbReference type="SMART" id="SM00460"/>
    </source>
</evidence>
<dbReference type="SMART" id="SM00460">
    <property type="entry name" value="TGc"/>
    <property type="match status" value="1"/>
</dbReference>
<dbReference type="PANTHER" id="PTHR33490">
    <property type="entry name" value="BLR5614 PROTEIN-RELATED"/>
    <property type="match status" value="1"/>
</dbReference>
<organism evidence="2 3">
    <name type="scientific">Gellertiella hungarica</name>
    <dbReference type="NCBI Taxonomy" id="1572859"/>
    <lineage>
        <taxon>Bacteria</taxon>
        <taxon>Pseudomonadati</taxon>
        <taxon>Pseudomonadota</taxon>
        <taxon>Alphaproteobacteria</taxon>
        <taxon>Hyphomicrobiales</taxon>
        <taxon>Rhizobiaceae</taxon>
        <taxon>Gellertiella</taxon>
    </lineage>
</organism>
<dbReference type="EMBL" id="JACIEZ010000001">
    <property type="protein sequence ID" value="MBB4063286.1"/>
    <property type="molecule type" value="Genomic_DNA"/>
</dbReference>
<keyword evidence="2" id="KW-0378">Hydrolase</keyword>
<comment type="caution">
    <text evidence="2">The sequence shown here is derived from an EMBL/GenBank/DDBJ whole genome shotgun (WGS) entry which is preliminary data.</text>
</comment>
<dbReference type="AlphaFoldDB" id="A0A7W6J1W8"/>
<accession>A0A7W6J1W8</accession>
<dbReference type="Pfam" id="PF01841">
    <property type="entry name" value="Transglut_core"/>
    <property type="match status" value="1"/>
</dbReference>
<name>A0A7W6J1W8_9HYPH</name>
<dbReference type="Gene3D" id="3.10.620.30">
    <property type="match status" value="1"/>
</dbReference>
<evidence type="ECO:0000313" key="2">
    <source>
        <dbReference type="EMBL" id="MBB4063286.1"/>
    </source>
</evidence>
<dbReference type="InterPro" id="IPR013589">
    <property type="entry name" value="Bac_transglu_N"/>
</dbReference>
<gene>
    <name evidence="2" type="ORF">GGR23_000447</name>
</gene>
<evidence type="ECO:0000313" key="3">
    <source>
        <dbReference type="Proteomes" id="UP000528286"/>
    </source>
</evidence>
<dbReference type="GO" id="GO:0008233">
    <property type="term" value="F:peptidase activity"/>
    <property type="evidence" value="ECO:0007669"/>
    <property type="project" value="UniProtKB-KW"/>
</dbReference>
<dbReference type="Proteomes" id="UP000528286">
    <property type="component" value="Unassembled WGS sequence"/>
</dbReference>
<dbReference type="GO" id="GO:0006508">
    <property type="term" value="P:proteolysis"/>
    <property type="evidence" value="ECO:0007669"/>
    <property type="project" value="UniProtKB-KW"/>
</dbReference>
<dbReference type="InterPro" id="IPR002931">
    <property type="entry name" value="Transglutaminase-like"/>
</dbReference>
<reference evidence="2 3" key="1">
    <citation type="submission" date="2020-08" db="EMBL/GenBank/DDBJ databases">
        <title>Genomic Encyclopedia of Type Strains, Phase IV (KMG-IV): sequencing the most valuable type-strain genomes for metagenomic binning, comparative biology and taxonomic classification.</title>
        <authorList>
            <person name="Goeker M."/>
        </authorList>
    </citation>
    <scope>NUCLEOTIDE SEQUENCE [LARGE SCALE GENOMIC DNA]</scope>
    <source>
        <strain evidence="2 3">DSM 29853</strain>
    </source>
</reference>
<dbReference type="Pfam" id="PF08379">
    <property type="entry name" value="Bact_transglu_N"/>
    <property type="match status" value="1"/>
</dbReference>
<protein>
    <submittedName>
        <fullName evidence="2">Transglutaminase-like putative cysteine protease</fullName>
    </submittedName>
</protein>
<sequence>MHLKISHSTGYHYDIPVHYALQRLRLTPLTGPGQRVLSWTVRMDNAARQVSFQDQFGNRTELWSTMEEPKETVIVAEGEIETEDKAGVFGPHQGFCPLWLFQRETPLTAPGERLRALAADIGSGGDVLDRMHRLMGAIHSAIAYRPGETHAETTAEEALANGVGVCQDHAHAFLSAARLLDVPARYVSGYLFMDGIEQQTASHAWAEAHVPGLGWVGFDAANRICPDDRYVRLACGLDYQGAAPVSGLRLGSASEHLKVSLTVEDRAQSQSQSQ</sequence>
<dbReference type="SUPFAM" id="SSF54001">
    <property type="entry name" value="Cysteine proteinases"/>
    <property type="match status" value="1"/>
</dbReference>